<dbReference type="InterPro" id="IPR011527">
    <property type="entry name" value="ABC1_TM_dom"/>
</dbReference>
<evidence type="ECO:0000313" key="11">
    <source>
        <dbReference type="Proteomes" id="UP000276634"/>
    </source>
</evidence>
<feature type="transmembrane region" description="Helical" evidence="7">
    <location>
        <begin position="123"/>
        <end position="141"/>
    </location>
</feature>
<keyword evidence="11" id="KW-1185">Reference proteome</keyword>
<evidence type="ECO:0000259" key="9">
    <source>
        <dbReference type="PROSITE" id="PS50929"/>
    </source>
</evidence>
<comment type="subcellular location">
    <subcellularLocation>
        <location evidence="1">Cell membrane</location>
        <topology evidence="1">Multi-pass membrane protein</topology>
    </subcellularLocation>
</comment>
<evidence type="ECO:0000256" key="7">
    <source>
        <dbReference type="SAM" id="Phobius"/>
    </source>
</evidence>
<dbReference type="OrthoDB" id="8541474at2"/>
<dbReference type="Gene3D" id="3.40.50.300">
    <property type="entry name" value="P-loop containing nucleotide triphosphate hydrolases"/>
    <property type="match status" value="1"/>
</dbReference>
<evidence type="ECO:0000256" key="2">
    <source>
        <dbReference type="ARBA" id="ARBA00022692"/>
    </source>
</evidence>
<dbReference type="InterPro" id="IPR017871">
    <property type="entry name" value="ABC_transporter-like_CS"/>
</dbReference>
<dbReference type="InterPro" id="IPR003439">
    <property type="entry name" value="ABC_transporter-like_ATP-bd"/>
</dbReference>
<name>A0A3N1Y1V4_9GAMM</name>
<dbReference type="Pfam" id="PF00664">
    <property type="entry name" value="ABC_membrane"/>
    <property type="match status" value="1"/>
</dbReference>
<dbReference type="PANTHER" id="PTHR24221">
    <property type="entry name" value="ATP-BINDING CASSETTE SUB-FAMILY B"/>
    <property type="match status" value="1"/>
</dbReference>
<dbReference type="Proteomes" id="UP000276634">
    <property type="component" value="Unassembled WGS sequence"/>
</dbReference>
<keyword evidence="4 10" id="KW-0067">ATP-binding</keyword>
<evidence type="ECO:0000256" key="5">
    <source>
        <dbReference type="ARBA" id="ARBA00022989"/>
    </source>
</evidence>
<dbReference type="GO" id="GO:0016887">
    <property type="term" value="F:ATP hydrolysis activity"/>
    <property type="evidence" value="ECO:0007669"/>
    <property type="project" value="InterPro"/>
</dbReference>
<reference evidence="10 11" key="1">
    <citation type="submission" date="2018-11" db="EMBL/GenBank/DDBJ databases">
        <title>Genomic Encyclopedia of Type Strains, Phase IV (KMG-IV): sequencing the most valuable type-strain genomes for metagenomic binning, comparative biology and taxonomic classification.</title>
        <authorList>
            <person name="Goeker M."/>
        </authorList>
    </citation>
    <scope>NUCLEOTIDE SEQUENCE [LARGE SCALE GENOMIC DNA]</scope>
    <source>
        <strain evidence="10 11">DSM 100275</strain>
    </source>
</reference>
<dbReference type="Pfam" id="PF00005">
    <property type="entry name" value="ABC_tran"/>
    <property type="match status" value="1"/>
</dbReference>
<evidence type="ECO:0000259" key="8">
    <source>
        <dbReference type="PROSITE" id="PS50893"/>
    </source>
</evidence>
<feature type="transmembrane region" description="Helical" evidence="7">
    <location>
        <begin position="230"/>
        <end position="249"/>
    </location>
</feature>
<dbReference type="PANTHER" id="PTHR24221:SF654">
    <property type="entry name" value="ATP-BINDING CASSETTE SUB-FAMILY B MEMBER 6"/>
    <property type="match status" value="1"/>
</dbReference>
<feature type="domain" description="ABC transporter" evidence="8">
    <location>
        <begin position="322"/>
        <end position="545"/>
    </location>
</feature>
<comment type="caution">
    <text evidence="10">The sequence shown here is derived from an EMBL/GenBank/DDBJ whole genome shotgun (WGS) entry which is preliminary data.</text>
</comment>
<dbReference type="PROSITE" id="PS50893">
    <property type="entry name" value="ABC_TRANSPORTER_2"/>
    <property type="match status" value="1"/>
</dbReference>
<keyword evidence="5 7" id="KW-1133">Transmembrane helix</keyword>
<evidence type="ECO:0000256" key="1">
    <source>
        <dbReference type="ARBA" id="ARBA00004651"/>
    </source>
</evidence>
<dbReference type="GO" id="GO:0005524">
    <property type="term" value="F:ATP binding"/>
    <property type="evidence" value="ECO:0007669"/>
    <property type="project" value="UniProtKB-KW"/>
</dbReference>
<dbReference type="SUPFAM" id="SSF52540">
    <property type="entry name" value="P-loop containing nucleoside triphosphate hydrolases"/>
    <property type="match status" value="1"/>
</dbReference>
<dbReference type="PROSITE" id="PS00211">
    <property type="entry name" value="ABC_TRANSPORTER_1"/>
    <property type="match status" value="1"/>
</dbReference>
<gene>
    <name evidence="10" type="ORF">EDC57_2012</name>
</gene>
<dbReference type="EMBL" id="RJVI01000002">
    <property type="protein sequence ID" value="ROR32800.1"/>
    <property type="molecule type" value="Genomic_DNA"/>
</dbReference>
<accession>A0A3N1Y1V4</accession>
<dbReference type="InterPro" id="IPR039421">
    <property type="entry name" value="Type_1_exporter"/>
</dbReference>
<dbReference type="InterPro" id="IPR027417">
    <property type="entry name" value="P-loop_NTPase"/>
</dbReference>
<dbReference type="GO" id="GO:0005886">
    <property type="term" value="C:plasma membrane"/>
    <property type="evidence" value="ECO:0007669"/>
    <property type="project" value="UniProtKB-SubCell"/>
</dbReference>
<feature type="domain" description="ABC transmembrane type-1" evidence="9">
    <location>
        <begin position="14"/>
        <end position="284"/>
    </location>
</feature>
<proteinExistence type="predicted"/>
<evidence type="ECO:0000256" key="3">
    <source>
        <dbReference type="ARBA" id="ARBA00022741"/>
    </source>
</evidence>
<dbReference type="Gene3D" id="1.20.1560.10">
    <property type="entry name" value="ABC transporter type 1, transmembrane domain"/>
    <property type="match status" value="1"/>
</dbReference>
<feature type="transmembrane region" description="Helical" evidence="7">
    <location>
        <begin position="43"/>
        <end position="61"/>
    </location>
</feature>
<feature type="transmembrane region" description="Helical" evidence="7">
    <location>
        <begin position="147"/>
        <end position="165"/>
    </location>
</feature>
<dbReference type="GO" id="GO:0034040">
    <property type="term" value="F:ATPase-coupled lipid transmembrane transporter activity"/>
    <property type="evidence" value="ECO:0007669"/>
    <property type="project" value="TreeGrafter"/>
</dbReference>
<evidence type="ECO:0000256" key="4">
    <source>
        <dbReference type="ARBA" id="ARBA00022840"/>
    </source>
</evidence>
<sequence>MSLPALLGGGRWRLLAGLAVSGAAQAAASLAMALAVREAFAGPGWRAAGAVAAAALGLGLMRAWERVGAERLGQAYVVAAREGLFRHLVHLAPAARARPSRGGVVLRLVHDLGAVRLWLTQGLARLVVAGMVVAGALAAMGLHSPRLALAVGAVLVAGGALQWRLGPGLRRATRAARRARARLATEVGERAAALAVIQAFGQWRRERARVRRRSRDLAAAMVRRARHAGALRGTAEVTAGLAWAALVLVGGAEMAAGRLAAGDLVAGLTLAALLAPRVRELGRVHEYWQGARVARERLEAFLALPARAPGRGRALPAGGGRVRFEGVRVGTALAPLEADVAPGRVVALVGPNGAGKSTLIGLVNGMAAPDAGRVLLDGVDVAEVAPRALRAAVSVLAPDLPLLRGTVRRNVLYRAPAVGEGAYRRLAARVGLAAAGRDGARRVGEGGRGLSAGERQRAALARALAGGCRVLLLDEPEGGLDAEGIEAVAALLRERPCTVLLATHRRELAALADEVWLLEAGRVVARGRPAEVLAAAGRWTPRPVVAGAQG</sequence>
<dbReference type="InterPro" id="IPR003593">
    <property type="entry name" value="AAA+_ATPase"/>
</dbReference>
<protein>
    <submittedName>
        <fullName evidence="10">ATP-binding cassette subfamily B protein</fullName>
    </submittedName>
</protein>
<dbReference type="SMART" id="SM00382">
    <property type="entry name" value="AAA"/>
    <property type="match status" value="1"/>
</dbReference>
<dbReference type="InterPro" id="IPR036640">
    <property type="entry name" value="ABC1_TM_sf"/>
</dbReference>
<keyword evidence="2 7" id="KW-0812">Transmembrane</keyword>
<dbReference type="SUPFAM" id="SSF90123">
    <property type="entry name" value="ABC transporter transmembrane region"/>
    <property type="match status" value="1"/>
</dbReference>
<dbReference type="AlphaFoldDB" id="A0A3N1Y1V4"/>
<dbReference type="PROSITE" id="PS50929">
    <property type="entry name" value="ABC_TM1F"/>
    <property type="match status" value="1"/>
</dbReference>
<evidence type="ECO:0000313" key="10">
    <source>
        <dbReference type="EMBL" id="ROR32800.1"/>
    </source>
</evidence>
<evidence type="ECO:0000256" key="6">
    <source>
        <dbReference type="ARBA" id="ARBA00023136"/>
    </source>
</evidence>
<organism evidence="10 11">
    <name type="scientific">Inmirania thermothiophila</name>
    <dbReference type="NCBI Taxonomy" id="1750597"/>
    <lineage>
        <taxon>Bacteria</taxon>
        <taxon>Pseudomonadati</taxon>
        <taxon>Pseudomonadota</taxon>
        <taxon>Gammaproteobacteria</taxon>
        <taxon>Chromatiales</taxon>
        <taxon>Ectothiorhodospiraceae</taxon>
        <taxon>Inmirania</taxon>
    </lineage>
</organism>
<keyword evidence="6 7" id="KW-0472">Membrane</keyword>
<keyword evidence="3" id="KW-0547">Nucleotide-binding</keyword>
<dbReference type="GO" id="GO:0140359">
    <property type="term" value="F:ABC-type transporter activity"/>
    <property type="evidence" value="ECO:0007669"/>
    <property type="project" value="InterPro"/>
</dbReference>
<dbReference type="RefSeq" id="WP_148051453.1">
    <property type="nucleotide sequence ID" value="NZ_RJVI01000002.1"/>
</dbReference>